<evidence type="ECO:0000259" key="16">
    <source>
        <dbReference type="PROSITE" id="PS50919"/>
    </source>
</evidence>
<evidence type="ECO:0000313" key="18">
    <source>
        <dbReference type="Proteomes" id="UP001162480"/>
    </source>
</evidence>
<dbReference type="InterPro" id="IPR003342">
    <property type="entry name" value="ArnT-like_N"/>
</dbReference>
<feature type="transmembrane region" description="Helical" evidence="15">
    <location>
        <begin position="191"/>
        <end position="211"/>
    </location>
</feature>
<dbReference type="PANTHER" id="PTHR10050">
    <property type="entry name" value="DOLICHYL-PHOSPHATE-MANNOSE--PROTEIN MANNOSYLTRANSFERASE"/>
    <property type="match status" value="1"/>
</dbReference>
<dbReference type="Proteomes" id="UP001162480">
    <property type="component" value="Chromosome 22"/>
</dbReference>
<evidence type="ECO:0000313" key="17">
    <source>
        <dbReference type="EMBL" id="CAI9738953.1"/>
    </source>
</evidence>
<comment type="subcellular location">
    <subcellularLocation>
        <location evidence="1">Endoplasmic reticulum membrane</location>
        <topology evidence="1">Multi-pass membrane protein</topology>
    </subcellularLocation>
</comment>
<feature type="domain" description="MIR" evidence="16">
    <location>
        <begin position="409"/>
        <end position="466"/>
    </location>
</feature>
<feature type="domain" description="MIR" evidence="16">
    <location>
        <begin position="473"/>
        <end position="528"/>
    </location>
</feature>
<evidence type="ECO:0000256" key="12">
    <source>
        <dbReference type="ARBA" id="ARBA00045085"/>
    </source>
</evidence>
<dbReference type="Gene3D" id="2.80.10.50">
    <property type="match status" value="1"/>
</dbReference>
<dbReference type="AlphaFoldDB" id="A0AA36FM51"/>
<keyword evidence="9" id="KW-0256">Endoplasmic reticulum</keyword>
<evidence type="ECO:0000256" key="2">
    <source>
        <dbReference type="ARBA" id="ARBA00004922"/>
    </source>
</evidence>
<accession>A0AA36FM51</accession>
<dbReference type="Pfam" id="PF02366">
    <property type="entry name" value="PMT"/>
    <property type="match status" value="1"/>
</dbReference>
<dbReference type="Pfam" id="PF16192">
    <property type="entry name" value="PMT_4TMC"/>
    <property type="match status" value="1"/>
</dbReference>
<dbReference type="PANTHER" id="PTHR10050:SF51">
    <property type="entry name" value="PROTEIN O-MANNOSYL-TRANSFERASE 1"/>
    <property type="match status" value="1"/>
</dbReference>
<evidence type="ECO:0000256" key="4">
    <source>
        <dbReference type="ARBA" id="ARBA00012839"/>
    </source>
</evidence>
<proteinExistence type="inferred from homology"/>
<dbReference type="InterPro" id="IPR036300">
    <property type="entry name" value="MIR_dom_sf"/>
</dbReference>
<feature type="transmembrane region" description="Helical" evidence="15">
    <location>
        <begin position="223"/>
        <end position="256"/>
    </location>
</feature>
<keyword evidence="8" id="KW-0677">Repeat</keyword>
<comment type="catalytic activity">
    <reaction evidence="13">
        <text>a di-trans,poly-cis-dolichyl beta-D-mannosyl phosphate + L-seryl-[protein] = 3-O-(alpha-D-mannosyl)-L-seryl-[protein] + a di-trans,poly-cis-dolichyl phosphate + H(+)</text>
        <dbReference type="Rhea" id="RHEA:17377"/>
        <dbReference type="Rhea" id="RHEA-COMP:9863"/>
        <dbReference type="Rhea" id="RHEA-COMP:13546"/>
        <dbReference type="Rhea" id="RHEA-COMP:19498"/>
        <dbReference type="Rhea" id="RHEA-COMP:19501"/>
        <dbReference type="ChEBI" id="CHEBI:15378"/>
        <dbReference type="ChEBI" id="CHEBI:29999"/>
        <dbReference type="ChEBI" id="CHEBI:57683"/>
        <dbReference type="ChEBI" id="CHEBI:58211"/>
        <dbReference type="ChEBI" id="CHEBI:137321"/>
        <dbReference type="EC" id="2.4.1.109"/>
    </reaction>
</comment>
<dbReference type="FunFam" id="2.80.10.50:FF:000012">
    <property type="entry name" value="Protein O-mannosyl-transferase 1"/>
    <property type="match status" value="1"/>
</dbReference>
<feature type="region of interest" description="Disordered" evidence="14">
    <location>
        <begin position="18"/>
        <end position="44"/>
    </location>
</feature>
<evidence type="ECO:0000256" key="8">
    <source>
        <dbReference type="ARBA" id="ARBA00022737"/>
    </source>
</evidence>
<feature type="transmembrane region" description="Helical" evidence="15">
    <location>
        <begin position="715"/>
        <end position="734"/>
    </location>
</feature>
<keyword evidence="11 15" id="KW-0472">Membrane</keyword>
<dbReference type="SUPFAM" id="SSF82109">
    <property type="entry name" value="MIR domain"/>
    <property type="match status" value="1"/>
</dbReference>
<comment type="catalytic activity">
    <reaction evidence="12">
        <text>a di-trans,poly-cis-dolichyl beta-D-mannosyl phosphate + L-threonyl-[protein] = 3-O-(alpha-D-mannosyl)-L-threonyl-[protein] + a di-trans,poly-cis-dolichyl phosphate + H(+)</text>
        <dbReference type="Rhea" id="RHEA:53396"/>
        <dbReference type="Rhea" id="RHEA-COMP:11060"/>
        <dbReference type="Rhea" id="RHEA-COMP:13547"/>
        <dbReference type="Rhea" id="RHEA-COMP:19498"/>
        <dbReference type="Rhea" id="RHEA-COMP:19501"/>
        <dbReference type="ChEBI" id="CHEBI:15378"/>
        <dbReference type="ChEBI" id="CHEBI:30013"/>
        <dbReference type="ChEBI" id="CHEBI:57683"/>
        <dbReference type="ChEBI" id="CHEBI:58211"/>
        <dbReference type="ChEBI" id="CHEBI:137323"/>
        <dbReference type="EC" id="2.4.1.109"/>
    </reaction>
</comment>
<dbReference type="GO" id="GO:0004169">
    <property type="term" value="F:dolichyl-phosphate-mannose-protein mannosyltransferase activity"/>
    <property type="evidence" value="ECO:0007669"/>
    <property type="project" value="UniProtKB-EC"/>
</dbReference>
<comment type="similarity">
    <text evidence="3">Belongs to the glycosyltransferase 39 family.</text>
</comment>
<dbReference type="PROSITE" id="PS50919">
    <property type="entry name" value="MIR"/>
    <property type="match status" value="2"/>
</dbReference>
<evidence type="ECO:0000256" key="3">
    <source>
        <dbReference type="ARBA" id="ARBA00007222"/>
    </source>
</evidence>
<evidence type="ECO:0000256" key="13">
    <source>
        <dbReference type="ARBA" id="ARBA00045102"/>
    </source>
</evidence>
<feature type="transmembrane region" description="Helical" evidence="15">
    <location>
        <begin position="277"/>
        <end position="300"/>
    </location>
</feature>
<evidence type="ECO:0000256" key="1">
    <source>
        <dbReference type="ARBA" id="ARBA00004477"/>
    </source>
</evidence>
<feature type="transmembrane region" description="Helical" evidence="15">
    <location>
        <begin position="615"/>
        <end position="636"/>
    </location>
</feature>
<dbReference type="InterPro" id="IPR027005">
    <property type="entry name" value="PMT-like"/>
</dbReference>
<dbReference type="InterPro" id="IPR016093">
    <property type="entry name" value="MIR_motif"/>
</dbReference>
<keyword evidence="7 15" id="KW-0812">Transmembrane</keyword>
<name>A0AA36FM51_OCTVU</name>
<evidence type="ECO:0000256" key="5">
    <source>
        <dbReference type="ARBA" id="ARBA00022676"/>
    </source>
</evidence>
<dbReference type="SMART" id="SM00472">
    <property type="entry name" value="MIR"/>
    <property type="match status" value="3"/>
</dbReference>
<gene>
    <name evidence="17" type="ORF">OCTVUL_1B007051</name>
</gene>
<keyword evidence="10 15" id="KW-1133">Transmembrane helix</keyword>
<keyword evidence="18" id="KW-1185">Reference proteome</keyword>
<dbReference type="GO" id="GO:0005789">
    <property type="term" value="C:endoplasmic reticulum membrane"/>
    <property type="evidence" value="ECO:0007669"/>
    <property type="project" value="UniProtKB-SubCell"/>
</dbReference>
<dbReference type="CDD" id="cd23281">
    <property type="entry name" value="beta-trefoil_MIR_POMT1"/>
    <property type="match status" value="1"/>
</dbReference>
<evidence type="ECO:0000256" key="15">
    <source>
        <dbReference type="SAM" id="Phobius"/>
    </source>
</evidence>
<keyword evidence="6" id="KW-0808">Transferase</keyword>
<evidence type="ECO:0000256" key="10">
    <source>
        <dbReference type="ARBA" id="ARBA00022989"/>
    </source>
</evidence>
<organism evidence="17 18">
    <name type="scientific">Octopus vulgaris</name>
    <name type="common">Common octopus</name>
    <dbReference type="NCBI Taxonomy" id="6645"/>
    <lineage>
        <taxon>Eukaryota</taxon>
        <taxon>Metazoa</taxon>
        <taxon>Spiralia</taxon>
        <taxon>Lophotrochozoa</taxon>
        <taxon>Mollusca</taxon>
        <taxon>Cephalopoda</taxon>
        <taxon>Coleoidea</taxon>
        <taxon>Octopodiformes</taxon>
        <taxon>Octopoda</taxon>
        <taxon>Incirrata</taxon>
        <taxon>Octopodidae</taxon>
        <taxon>Octopus</taxon>
    </lineage>
</organism>
<evidence type="ECO:0000256" key="6">
    <source>
        <dbReference type="ARBA" id="ARBA00022679"/>
    </source>
</evidence>
<feature type="transmembrane region" description="Helical" evidence="15">
    <location>
        <begin position="682"/>
        <end position="703"/>
    </location>
</feature>
<sequence length="789" mass="90493">MSATVEGNTERYEQLQNIKAKSCALPKERDQGDGAPEGKSTKKEQKPFSVKLELDLVQIFLFIGALATRTWQIGLPRAVVFDELHFAKFVSLYLQNIFFFDIHPPLGKLLLTLAGHYTGFQGNLSFDRIGTEYPSTVPVSQLRLLPAILGSLLVPLVYQIVVELHLSRWAALLAASFVLFDNAILVQSRFILMEGMLLFFIALALLCFLKFHHMPEQEFNLQWWLWLTITGLSLTCAFSIKYIGLMTFILVLLSIFKDYWSMLADILKSDLCLVQHFCARFMCLFIIPAFLYIGIFFIHLSILTKAGPHDNVMTSAFQASLEGGLAALTKGQPLNVAYGSQITLRYNNNPSPGRPCWLHSHPHVYPIRYVDGRGSSHQQQVTCYIFKDLYNWWIIKHPNSNTLMVNDPPQPVKHGDLIQLVHGLTGRALNSHDVAAPMSPQNQEVSCYIDYNVSMPSQNLWRVELVNRDSDQDNWQTINSLVRLHHVNTSQALKVSGKQLPEWGFHQLEVVTDRIAEQDPTIWNVEEHRYTKASGKEGQTRELSEAEMIPSEPTQLSLWAKFWELQVKMISSNHDVDLEHKYSSSPLEWPLMDKNVAYWISPNTNAQIHLLGNIFIWYLCTASLFGYLTLWIFYMLRRRRSLFDLNEVEWDQFTFTGQLLIGGFLFHYLPHFVTDRTLFLHHYLPAFLFQVITCAALFDHFILISARFVPYLSSFVKYLIVLLVLIALGVFLYFSAFSYGNIPLTAADIQQMSWKDSWDFLSNRISSSENNVHFVLEIVRVDSIAESHV</sequence>
<dbReference type="InterPro" id="IPR032421">
    <property type="entry name" value="PMT_4TMC"/>
</dbReference>
<evidence type="ECO:0000256" key="11">
    <source>
        <dbReference type="ARBA" id="ARBA00023136"/>
    </source>
</evidence>
<protein>
    <recommendedName>
        <fullName evidence="4">dolichyl-phosphate-mannose--protein mannosyltransferase</fullName>
        <ecNumber evidence="4">2.4.1.109</ecNumber>
    </recommendedName>
</protein>
<evidence type="ECO:0000256" key="7">
    <source>
        <dbReference type="ARBA" id="ARBA00022692"/>
    </source>
</evidence>
<dbReference type="Pfam" id="PF02815">
    <property type="entry name" value="MIR"/>
    <property type="match status" value="1"/>
</dbReference>
<comment type="pathway">
    <text evidence="2">Protein modification; protein glycosylation.</text>
</comment>
<reference evidence="17" key="1">
    <citation type="submission" date="2023-08" db="EMBL/GenBank/DDBJ databases">
        <authorList>
            <person name="Alioto T."/>
            <person name="Alioto T."/>
            <person name="Gomez Garrido J."/>
        </authorList>
    </citation>
    <scope>NUCLEOTIDE SEQUENCE</scope>
</reference>
<dbReference type="EMBL" id="OX597835">
    <property type="protein sequence ID" value="CAI9738953.1"/>
    <property type="molecule type" value="Genomic_DNA"/>
</dbReference>
<dbReference type="EC" id="2.4.1.109" evidence="4"/>
<evidence type="ECO:0000256" key="14">
    <source>
        <dbReference type="SAM" id="MobiDB-lite"/>
    </source>
</evidence>
<evidence type="ECO:0000256" key="9">
    <source>
        <dbReference type="ARBA" id="ARBA00022824"/>
    </source>
</evidence>
<keyword evidence="5" id="KW-0328">Glycosyltransferase</keyword>